<accession>A0A8S3HDP2</accession>
<dbReference type="EMBL" id="CAJOBI010316616">
    <property type="protein sequence ID" value="CAF5178061.1"/>
    <property type="molecule type" value="Genomic_DNA"/>
</dbReference>
<name>A0A8S3HDP2_9BILA</name>
<feature type="non-terminal residue" evidence="1">
    <location>
        <position position="1"/>
    </location>
</feature>
<reference evidence="1" key="1">
    <citation type="submission" date="2021-02" db="EMBL/GenBank/DDBJ databases">
        <authorList>
            <person name="Nowell W R."/>
        </authorList>
    </citation>
    <scope>NUCLEOTIDE SEQUENCE</scope>
</reference>
<dbReference type="AlphaFoldDB" id="A0A8S3HDP2"/>
<protein>
    <submittedName>
        <fullName evidence="1">Uncharacterized protein</fullName>
    </submittedName>
</protein>
<dbReference type="Proteomes" id="UP000676336">
    <property type="component" value="Unassembled WGS sequence"/>
</dbReference>
<comment type="caution">
    <text evidence="1">The sequence shown here is derived from an EMBL/GenBank/DDBJ whole genome shotgun (WGS) entry which is preliminary data.</text>
</comment>
<sequence>MLSVLEELFSNRYFPNVTELTIKDYARTYCGSMLTALNEMIPLKQLNKLTIDCNDFPINKLVNLLSLTPNLRTLKWNFQSVDHPQVKLIQQNLSKTYSQKLNILIKAENLLDDYFIKFVDRDLYLW</sequence>
<organism evidence="1 2">
    <name type="scientific">Rotaria magnacalcarata</name>
    <dbReference type="NCBI Taxonomy" id="392030"/>
    <lineage>
        <taxon>Eukaryota</taxon>
        <taxon>Metazoa</taxon>
        <taxon>Spiralia</taxon>
        <taxon>Gnathifera</taxon>
        <taxon>Rotifera</taxon>
        <taxon>Eurotatoria</taxon>
        <taxon>Bdelloidea</taxon>
        <taxon>Philodinida</taxon>
        <taxon>Philodinidae</taxon>
        <taxon>Rotaria</taxon>
    </lineage>
</organism>
<gene>
    <name evidence="1" type="ORF">SMN809_LOCUS68057</name>
</gene>
<evidence type="ECO:0000313" key="2">
    <source>
        <dbReference type="Proteomes" id="UP000676336"/>
    </source>
</evidence>
<evidence type="ECO:0000313" key="1">
    <source>
        <dbReference type="EMBL" id="CAF5178061.1"/>
    </source>
</evidence>
<proteinExistence type="predicted"/>